<dbReference type="PANTHER" id="PTHR28124:SF1">
    <property type="entry name" value="DNA REPLICATION REGULATOR SLD2"/>
    <property type="match status" value="1"/>
</dbReference>
<evidence type="ECO:0000256" key="2">
    <source>
        <dbReference type="ARBA" id="ARBA00007276"/>
    </source>
</evidence>
<feature type="compositionally biased region" description="Acidic residues" evidence="8">
    <location>
        <begin position="709"/>
        <end position="722"/>
    </location>
</feature>
<dbReference type="GO" id="GO:1902977">
    <property type="term" value="P:mitotic DNA replication preinitiation complex assembly"/>
    <property type="evidence" value="ECO:0007669"/>
    <property type="project" value="TreeGrafter"/>
</dbReference>
<evidence type="ECO:0000256" key="6">
    <source>
        <dbReference type="ARBA" id="ARBA00023306"/>
    </source>
</evidence>
<feature type="compositionally biased region" description="Polar residues" evidence="8">
    <location>
        <begin position="459"/>
        <end position="493"/>
    </location>
</feature>
<evidence type="ECO:0000256" key="4">
    <source>
        <dbReference type="ARBA" id="ARBA00022705"/>
    </source>
</evidence>
<feature type="region of interest" description="Disordered" evidence="8">
    <location>
        <begin position="451"/>
        <end position="504"/>
    </location>
</feature>
<feature type="region of interest" description="Disordered" evidence="8">
    <location>
        <begin position="300"/>
        <end position="323"/>
    </location>
</feature>
<feature type="compositionally biased region" description="Basic and acidic residues" evidence="8">
    <location>
        <begin position="241"/>
        <end position="253"/>
    </location>
</feature>
<feature type="region of interest" description="Disordered" evidence="8">
    <location>
        <begin position="411"/>
        <end position="431"/>
    </location>
</feature>
<comment type="function">
    <text evidence="7">Has a role in the initiation of DNA replication. Required at S-phase checkpoint.</text>
</comment>
<evidence type="ECO:0000256" key="7">
    <source>
        <dbReference type="RuleBase" id="RU367067"/>
    </source>
</evidence>
<accession>A0A481SHR0</accession>
<feature type="compositionally biased region" description="Basic and acidic residues" evidence="8">
    <location>
        <begin position="72"/>
        <end position="83"/>
    </location>
</feature>
<comment type="subcellular location">
    <subcellularLocation>
        <location evidence="1 7">Nucleus</location>
    </subcellularLocation>
</comment>
<dbReference type="GO" id="GO:0003688">
    <property type="term" value="F:DNA replication origin binding"/>
    <property type="evidence" value="ECO:0007669"/>
    <property type="project" value="TreeGrafter"/>
</dbReference>
<dbReference type="EMBL" id="MK125512">
    <property type="protein sequence ID" value="QBH67406.1"/>
    <property type="molecule type" value="Genomic_DNA"/>
</dbReference>
<sequence>MEQVLRRELKTWQKAFKVQHGRDPTKRDILADPSIAGTYDTWQAVGGNAKAKPRQKDGSSSTRTATASSSKHRLDEGREREQGFKTPSKKNSYRLANRAVPTSSPGLNPFQTPTKGSLLNQRTAATPGGGNSKIPFATPSKRTTASAASVEVSPARSIVEVDMTPTTRSPLLDTLARRNKFTASESPTSQRHVTASPSKLRSTLIAGLLRTPTKNRAEDDAALNQALVAYTPRTKARKRLRGEDVPPTPDRRRVLGGMVSTDPKPVQKRLGAFGFASNRKPVENRCVSASTPTSVFSRTRSIGGAHSRTTRGAEQGEDEEMLGESPIKVVAKLRLATSANPCFRPLFASPSGNHASRDLLGMKTTKSNSSVEKDDEQEEEDADAVKDDGTSLPVGGLFAVQVQQRRLRRARETSTEIGMKKHKSRPALNLPCSSDDEGAMRLEAACNSSSPAYRRGVASSPNTEMTIPSSTGRPNTNSKAVHLQNQCEASSPTRKADTGNESAEPKVFNANTVGWRKVHQVELSEEDEPRSRFGTSKALSAIDVVKNGEGRKKIFSISPYQLYGTVRTPSTAFALPSSEFEDEEGDFSPYTILNSNSTQPKSRVYAVDPTSLPHSDGESDDETHASLARLKLSPVRHAPSTKTSKQQRVRLLNNIFDPTACKKSNKIFNPEARFGPLQPSSSKAVNDDDYEEDEYEVHTTSKASAGADGSDDDDDWQQEVDEDFTFLDSEIELQDVA</sequence>
<feature type="region of interest" description="Disordered" evidence="8">
    <location>
        <begin position="43"/>
        <end position="142"/>
    </location>
</feature>
<dbReference type="Pfam" id="PF11719">
    <property type="entry name" value="Drc1-Sld2"/>
    <property type="match status" value="1"/>
</dbReference>
<feature type="compositionally biased region" description="Low complexity" evidence="8">
    <location>
        <begin position="59"/>
        <end position="69"/>
    </location>
</feature>
<dbReference type="AlphaFoldDB" id="A0A481SHR0"/>
<organism evidence="9">
    <name type="scientific">Ustilago esculenta</name>
    <dbReference type="NCBI Taxonomy" id="185366"/>
    <lineage>
        <taxon>Eukaryota</taxon>
        <taxon>Fungi</taxon>
        <taxon>Dikarya</taxon>
        <taxon>Basidiomycota</taxon>
        <taxon>Ustilaginomycotina</taxon>
        <taxon>Ustilaginomycetes</taxon>
        <taxon>Ustilaginales</taxon>
        <taxon>Ustilaginaceae</taxon>
        <taxon>Ustilago</taxon>
    </lineage>
</organism>
<feature type="compositionally biased region" description="Acidic residues" evidence="8">
    <location>
        <begin position="373"/>
        <end position="382"/>
    </location>
</feature>
<feature type="compositionally biased region" description="Polar residues" evidence="8">
    <location>
        <begin position="100"/>
        <end position="124"/>
    </location>
</feature>
<evidence type="ECO:0000256" key="3">
    <source>
        <dbReference type="ARBA" id="ARBA00018363"/>
    </source>
</evidence>
<dbReference type="PANTHER" id="PTHR28124">
    <property type="entry name" value="DNA REPLICATION REGULATOR SLD2"/>
    <property type="match status" value="1"/>
</dbReference>
<feature type="region of interest" description="Disordered" evidence="8">
    <location>
        <begin position="364"/>
        <end position="392"/>
    </location>
</feature>
<proteinExistence type="inferred from homology"/>
<dbReference type="GO" id="GO:0000727">
    <property type="term" value="P:double-strand break repair via break-induced replication"/>
    <property type="evidence" value="ECO:0007669"/>
    <property type="project" value="TreeGrafter"/>
</dbReference>
<reference evidence="9" key="1">
    <citation type="submission" date="2018-11" db="EMBL/GenBank/DDBJ databases">
        <authorList>
            <person name="Shen W.-C."/>
            <person name="Liang S.-W."/>
            <person name="Huang Y.-H."/>
            <person name="Chiu J.-Y."/>
        </authorList>
    </citation>
    <scope>NUCLEOTIDE SEQUENCE</scope>
    <source>
        <strain evidence="9">12JK1RB1-A1</strain>
    </source>
</reference>
<dbReference type="Gene3D" id="1.10.10.1460">
    <property type="match status" value="1"/>
</dbReference>
<evidence type="ECO:0000313" key="9">
    <source>
        <dbReference type="EMBL" id="QBH67406.1"/>
    </source>
</evidence>
<keyword evidence="4 7" id="KW-0235">DNA replication</keyword>
<gene>
    <name evidence="9" type="ORF">UE_1340</name>
</gene>
<dbReference type="GO" id="GO:0031261">
    <property type="term" value="C:DNA replication preinitiation complex"/>
    <property type="evidence" value="ECO:0007669"/>
    <property type="project" value="TreeGrafter"/>
</dbReference>
<dbReference type="GO" id="GO:0006270">
    <property type="term" value="P:DNA replication initiation"/>
    <property type="evidence" value="ECO:0007669"/>
    <property type="project" value="UniProtKB-UniRule"/>
</dbReference>
<dbReference type="InterPro" id="IPR040203">
    <property type="entry name" value="Sld2"/>
</dbReference>
<keyword evidence="6 7" id="KW-0131">Cell cycle</keyword>
<evidence type="ECO:0000256" key="8">
    <source>
        <dbReference type="SAM" id="MobiDB-lite"/>
    </source>
</evidence>
<reference evidence="9" key="2">
    <citation type="journal article" date="2019" name="Fungal Genet. Biol.">
        <title>The smut fungus Ustilago esculenta has a bipolar mating system with three idiomorphs larger than 500?kb.</title>
        <authorList>
            <person name="Liang S.W."/>
            <person name="Huang Y.H."/>
            <person name="Chiu J.Y."/>
            <person name="Tseng H.W."/>
            <person name="Haung J.H."/>
            <person name="Shen W.C."/>
        </authorList>
    </citation>
    <scope>NUCLEOTIDE SEQUENCE</scope>
    <source>
        <strain evidence="9">12JK1RB1-A1</strain>
    </source>
</reference>
<protein>
    <recommendedName>
        <fullName evidence="3 7">DNA replication regulator SLD2</fullName>
    </recommendedName>
</protein>
<evidence type="ECO:0000256" key="1">
    <source>
        <dbReference type="ARBA" id="ARBA00004123"/>
    </source>
</evidence>
<dbReference type="GO" id="GO:0003697">
    <property type="term" value="F:single-stranded DNA binding"/>
    <property type="evidence" value="ECO:0007669"/>
    <property type="project" value="TreeGrafter"/>
</dbReference>
<keyword evidence="5 7" id="KW-0539">Nucleus</keyword>
<name>A0A481SHR0_9BASI</name>
<dbReference type="InterPro" id="IPR021110">
    <property type="entry name" value="DNA_rep_checkpnt_protein"/>
</dbReference>
<feature type="region of interest" description="Disordered" evidence="8">
    <location>
        <begin position="671"/>
        <end position="722"/>
    </location>
</feature>
<evidence type="ECO:0000256" key="5">
    <source>
        <dbReference type="ARBA" id="ARBA00023242"/>
    </source>
</evidence>
<feature type="region of interest" description="Disordered" evidence="8">
    <location>
        <begin position="237"/>
        <end position="263"/>
    </location>
</feature>
<comment type="similarity">
    <text evidence="2 7">Belongs to the SLD2 family.</text>
</comment>